<gene>
    <name evidence="3" type="ORF">H9Q76_08885</name>
</gene>
<feature type="transmembrane region" description="Helical" evidence="1">
    <location>
        <begin position="213"/>
        <end position="233"/>
    </location>
</feature>
<dbReference type="KEGG" id="wcp:H9Q76_08885"/>
<organism evidence="3 4">
    <name type="scientific">Wujia chipingensis</name>
    <dbReference type="NCBI Taxonomy" id="2763670"/>
    <lineage>
        <taxon>Bacteria</taxon>
        <taxon>Bacillati</taxon>
        <taxon>Bacillota</taxon>
        <taxon>Clostridia</taxon>
        <taxon>Lachnospirales</taxon>
        <taxon>Lachnospiraceae</taxon>
        <taxon>Wujia</taxon>
    </lineage>
</organism>
<accession>A0A7G9FJY0</accession>
<evidence type="ECO:0000256" key="1">
    <source>
        <dbReference type="SAM" id="Phobius"/>
    </source>
</evidence>
<dbReference type="AlphaFoldDB" id="A0A7G9FJY0"/>
<feature type="transmembrane region" description="Helical" evidence="1">
    <location>
        <begin position="180"/>
        <end position="201"/>
    </location>
</feature>
<protein>
    <submittedName>
        <fullName evidence="3">DUF4129 domain-containing protein</fullName>
    </submittedName>
</protein>
<evidence type="ECO:0000313" key="3">
    <source>
        <dbReference type="EMBL" id="QNL98861.1"/>
    </source>
</evidence>
<feature type="transmembrane region" description="Helical" evidence="1">
    <location>
        <begin position="37"/>
        <end position="55"/>
    </location>
</feature>
<feature type="transmembrane region" description="Helical" evidence="1">
    <location>
        <begin position="140"/>
        <end position="159"/>
    </location>
</feature>
<feature type="transmembrane region" description="Helical" evidence="1">
    <location>
        <begin position="117"/>
        <end position="134"/>
    </location>
</feature>
<keyword evidence="4" id="KW-1185">Reference proteome</keyword>
<sequence>MKSKLLQVTKLLHLLYEWLCCSLCFAFFEVVLLKQEVHYFLLPITGAMFVYSYILREKAQHYLWLFVGHVALRLPMLLLPVSMETQWFYFLIPCYLFSASVKSTWKNKRKQMDELPWPSFLLCLIVYLVSGHLGVQGLRIYAYVTALILLFLYLALVYTDGMENYLDATSHVSGIPIRQILSVNTIMVGAIILCLTIGLVLGEVFDFRRVIALIGQAILAVVRVIAMVIGLFYHYISFWFRGGEAETSEHQQFDDGDVPSGIRSVGQTLEPVLYVGLICLGLFIAYKVLVRFVRFLMARRNISTDQVELVVVKKKKEEQRTHADEKRRFLSRRQRARRCYKDCIERYRYDIALEQSKTGREIETELNEQSLADVTELTRCYEDIRYGDAEVDRALLQKMRRLSSR</sequence>
<proteinExistence type="predicted"/>
<feature type="transmembrane region" description="Helical" evidence="1">
    <location>
        <begin position="272"/>
        <end position="293"/>
    </location>
</feature>
<feature type="transmembrane region" description="Helical" evidence="1">
    <location>
        <begin position="12"/>
        <end position="31"/>
    </location>
</feature>
<dbReference type="Pfam" id="PF13559">
    <property type="entry name" value="DUF4129"/>
    <property type="match status" value="1"/>
</dbReference>
<reference evidence="3 4" key="1">
    <citation type="submission" date="2020-08" db="EMBL/GenBank/DDBJ databases">
        <authorList>
            <person name="Liu C."/>
            <person name="Sun Q."/>
        </authorList>
    </citation>
    <scope>NUCLEOTIDE SEQUENCE [LARGE SCALE GENOMIC DNA]</scope>
    <source>
        <strain evidence="3 4">NSJ-4</strain>
    </source>
</reference>
<evidence type="ECO:0000313" key="4">
    <source>
        <dbReference type="Proteomes" id="UP000515819"/>
    </source>
</evidence>
<feature type="domain" description="Protein-glutamine gamma-glutamyltransferase-like C-terminal" evidence="2">
    <location>
        <begin position="350"/>
        <end position="402"/>
    </location>
</feature>
<keyword evidence="1" id="KW-0812">Transmembrane</keyword>
<dbReference type="InterPro" id="IPR025403">
    <property type="entry name" value="TgpA-like_C"/>
</dbReference>
<keyword evidence="1" id="KW-0472">Membrane</keyword>
<dbReference type="Proteomes" id="UP000515819">
    <property type="component" value="Chromosome"/>
</dbReference>
<keyword evidence="1" id="KW-1133">Transmembrane helix</keyword>
<evidence type="ECO:0000259" key="2">
    <source>
        <dbReference type="Pfam" id="PF13559"/>
    </source>
</evidence>
<name>A0A7G9FJY0_9FIRM</name>
<feature type="transmembrane region" description="Helical" evidence="1">
    <location>
        <begin position="62"/>
        <end position="81"/>
    </location>
</feature>
<dbReference type="EMBL" id="CP060632">
    <property type="protein sequence ID" value="QNL98861.1"/>
    <property type="molecule type" value="Genomic_DNA"/>
</dbReference>
<dbReference type="RefSeq" id="WP_249320966.1">
    <property type="nucleotide sequence ID" value="NZ_CP060632.1"/>
</dbReference>